<comment type="cofactor">
    <cofactor evidence="1 12">
        <name>heme</name>
        <dbReference type="ChEBI" id="CHEBI:30413"/>
    </cofactor>
</comment>
<comment type="similarity">
    <text evidence="3 13">Belongs to the cytochrome P450 family.</text>
</comment>
<dbReference type="InterPro" id="IPR001128">
    <property type="entry name" value="Cyt_P450"/>
</dbReference>
<keyword evidence="5 14" id="KW-0812">Transmembrane</keyword>
<dbReference type="VEuPathDB" id="FungiDB:AB675_4351"/>
<evidence type="ECO:0000256" key="4">
    <source>
        <dbReference type="ARBA" id="ARBA00022617"/>
    </source>
</evidence>
<dbReference type="Proteomes" id="UP000038010">
    <property type="component" value="Unassembled WGS sequence"/>
</dbReference>
<dbReference type="PANTHER" id="PTHR24305">
    <property type="entry name" value="CYTOCHROME P450"/>
    <property type="match status" value="1"/>
</dbReference>
<dbReference type="GO" id="GO:0016705">
    <property type="term" value="F:oxidoreductase activity, acting on paired donors, with incorporation or reduction of molecular oxygen"/>
    <property type="evidence" value="ECO:0007669"/>
    <property type="project" value="InterPro"/>
</dbReference>
<dbReference type="SUPFAM" id="SSF48264">
    <property type="entry name" value="Cytochrome P450"/>
    <property type="match status" value="1"/>
</dbReference>
<keyword evidence="7 14" id="KW-1133">Transmembrane helix</keyword>
<evidence type="ECO:0000313" key="15">
    <source>
        <dbReference type="EMBL" id="KPI36545.1"/>
    </source>
</evidence>
<dbReference type="Gene3D" id="1.10.630.10">
    <property type="entry name" value="Cytochrome P450"/>
    <property type="match status" value="1"/>
</dbReference>
<comment type="subcellular location">
    <subcellularLocation>
        <location evidence="2">Membrane</location>
        <topology evidence="2">Single-pass membrane protein</topology>
    </subcellularLocation>
</comment>
<evidence type="ECO:0000256" key="14">
    <source>
        <dbReference type="SAM" id="Phobius"/>
    </source>
</evidence>
<dbReference type="PROSITE" id="PS00086">
    <property type="entry name" value="CYTOCHROME_P450"/>
    <property type="match status" value="1"/>
</dbReference>
<keyword evidence="10 13" id="KW-0503">Monooxygenase</keyword>
<dbReference type="GO" id="GO:0004497">
    <property type="term" value="F:monooxygenase activity"/>
    <property type="evidence" value="ECO:0007669"/>
    <property type="project" value="UniProtKB-KW"/>
</dbReference>
<dbReference type="InterPro" id="IPR017972">
    <property type="entry name" value="Cyt_P450_CS"/>
</dbReference>
<dbReference type="InterPro" id="IPR036396">
    <property type="entry name" value="Cyt_P450_sf"/>
</dbReference>
<keyword evidence="8 13" id="KW-0560">Oxidoreductase</keyword>
<dbReference type="GeneID" id="28736363"/>
<dbReference type="InterPro" id="IPR050121">
    <property type="entry name" value="Cytochrome_P450_monoxygenase"/>
</dbReference>
<keyword evidence="4 12" id="KW-0349">Heme</keyword>
<dbReference type="GO" id="GO:0020037">
    <property type="term" value="F:heme binding"/>
    <property type="evidence" value="ECO:0007669"/>
    <property type="project" value="InterPro"/>
</dbReference>
<feature type="binding site" description="axial binding residue" evidence="12">
    <location>
        <position position="448"/>
    </location>
    <ligand>
        <name>heme</name>
        <dbReference type="ChEBI" id="CHEBI:30413"/>
    </ligand>
    <ligandPart>
        <name>Fe</name>
        <dbReference type="ChEBI" id="CHEBI:18248"/>
    </ligandPart>
</feature>
<evidence type="ECO:0000256" key="7">
    <source>
        <dbReference type="ARBA" id="ARBA00022989"/>
    </source>
</evidence>
<accession>A0A0N1HND9</accession>
<proteinExistence type="inferred from homology"/>
<evidence type="ECO:0000256" key="8">
    <source>
        <dbReference type="ARBA" id="ARBA00023002"/>
    </source>
</evidence>
<keyword evidence="9 12" id="KW-0408">Iron</keyword>
<evidence type="ECO:0000256" key="2">
    <source>
        <dbReference type="ARBA" id="ARBA00004167"/>
    </source>
</evidence>
<dbReference type="CDD" id="cd11062">
    <property type="entry name" value="CYP58-like"/>
    <property type="match status" value="1"/>
</dbReference>
<dbReference type="GO" id="GO:0005506">
    <property type="term" value="F:iron ion binding"/>
    <property type="evidence" value="ECO:0007669"/>
    <property type="project" value="InterPro"/>
</dbReference>
<protein>
    <submittedName>
        <fullName evidence="15">Trichodiene oxygenase</fullName>
    </submittedName>
</protein>
<dbReference type="PANTHER" id="PTHR24305:SF157">
    <property type="entry name" value="N-ACETYLTRYPTOPHAN 6-HYDROXYLASE IVOC-RELATED"/>
    <property type="match status" value="1"/>
</dbReference>
<feature type="transmembrane region" description="Helical" evidence="14">
    <location>
        <begin position="12"/>
        <end position="35"/>
    </location>
</feature>
<evidence type="ECO:0000256" key="12">
    <source>
        <dbReference type="PIRSR" id="PIRSR602401-1"/>
    </source>
</evidence>
<keyword evidence="6 12" id="KW-0479">Metal-binding</keyword>
<evidence type="ECO:0000256" key="5">
    <source>
        <dbReference type="ARBA" id="ARBA00022692"/>
    </source>
</evidence>
<reference evidence="15 16" key="1">
    <citation type="submission" date="2015-06" db="EMBL/GenBank/DDBJ databases">
        <title>Draft genome of the ant-associated black yeast Phialophora attae CBS 131958.</title>
        <authorList>
            <person name="Moreno L.F."/>
            <person name="Stielow B.J."/>
            <person name="de Hoog S."/>
            <person name="Vicente V.A."/>
            <person name="Weiss V.A."/>
            <person name="de Vries M."/>
            <person name="Cruz L.M."/>
            <person name="Souza E.M."/>
        </authorList>
    </citation>
    <scope>NUCLEOTIDE SEQUENCE [LARGE SCALE GENOMIC DNA]</scope>
    <source>
        <strain evidence="15 16">CBS 131958</strain>
    </source>
</reference>
<evidence type="ECO:0000256" key="11">
    <source>
        <dbReference type="ARBA" id="ARBA00023136"/>
    </source>
</evidence>
<evidence type="ECO:0000256" key="3">
    <source>
        <dbReference type="ARBA" id="ARBA00010617"/>
    </source>
</evidence>
<dbReference type="AlphaFoldDB" id="A0A0N1HND9"/>
<organism evidence="15 16">
    <name type="scientific">Cyphellophora attinorum</name>
    <dbReference type="NCBI Taxonomy" id="1664694"/>
    <lineage>
        <taxon>Eukaryota</taxon>
        <taxon>Fungi</taxon>
        <taxon>Dikarya</taxon>
        <taxon>Ascomycota</taxon>
        <taxon>Pezizomycotina</taxon>
        <taxon>Eurotiomycetes</taxon>
        <taxon>Chaetothyriomycetidae</taxon>
        <taxon>Chaetothyriales</taxon>
        <taxon>Cyphellophoraceae</taxon>
        <taxon>Cyphellophora</taxon>
    </lineage>
</organism>
<dbReference type="FunFam" id="1.10.630.10:FF:000069">
    <property type="entry name" value="Cytochrome P450, putative (Eurofung)"/>
    <property type="match status" value="1"/>
</dbReference>
<dbReference type="GO" id="GO:0016020">
    <property type="term" value="C:membrane"/>
    <property type="evidence" value="ECO:0007669"/>
    <property type="project" value="UniProtKB-SubCell"/>
</dbReference>
<gene>
    <name evidence="15" type="ORF">AB675_4351</name>
</gene>
<sequence>MAEKSSSFSLLYLSGLGTLAYLLYLCGLAFYRLYLSPIAKFPGPKLAALTLWYEFYHDVVRGGQYVFKINELHDQYGPIIRINPYELHVRDPDFYDVLYSGPGQRRDKWVWAVELFGNSSSGFGTVSHDLHRLRRNALNPFFSKQAIGRMEPMIRAQIEKLCARFERCRETAEPVDTLKAYAALTTDIITKYCFGTSYDCLDDPGWRWEWPEAMVDSTKGAHLNKQFKWVFPAMQATPEWIVEKVNPPVMNLIKFQKDLARQIGGLMKEDTAELEKGKSNIFTELIKGDLPSEEKTLPRLVDEGQTMIAAGQETSSFFLKQTTYYILADPAIRAKLKAELKQAIPNPSEIPALAQLEQLPYLHAVVCEGHRFSHGVVGRLERISPDKPLQYNDWVIPAGTPVAMSSLLQHRNSDKFPNPEKFDPERWLKSDGRLEKYLVAFSKGTRQCLGINLATAEIYLTLATVFRRFDMELYETTARDAEIAHDFFIPHSPADSKGVRVVFK</sequence>
<evidence type="ECO:0000313" key="16">
    <source>
        <dbReference type="Proteomes" id="UP000038010"/>
    </source>
</evidence>
<dbReference type="RefSeq" id="XP_017996508.1">
    <property type="nucleotide sequence ID" value="XM_018144483.1"/>
</dbReference>
<evidence type="ECO:0000256" key="13">
    <source>
        <dbReference type="RuleBase" id="RU000461"/>
    </source>
</evidence>
<dbReference type="OrthoDB" id="3945418at2759"/>
<keyword evidence="16" id="KW-1185">Reference proteome</keyword>
<name>A0A0N1HND9_9EURO</name>
<evidence type="ECO:0000256" key="1">
    <source>
        <dbReference type="ARBA" id="ARBA00001971"/>
    </source>
</evidence>
<dbReference type="STRING" id="1664694.A0A0N1HND9"/>
<dbReference type="Pfam" id="PF00067">
    <property type="entry name" value="p450"/>
    <property type="match status" value="1"/>
</dbReference>
<comment type="caution">
    <text evidence="15">The sequence shown here is derived from an EMBL/GenBank/DDBJ whole genome shotgun (WGS) entry which is preliminary data.</text>
</comment>
<keyword evidence="11 14" id="KW-0472">Membrane</keyword>
<dbReference type="InterPro" id="IPR002401">
    <property type="entry name" value="Cyt_P450_E_grp-I"/>
</dbReference>
<evidence type="ECO:0000256" key="9">
    <source>
        <dbReference type="ARBA" id="ARBA00023004"/>
    </source>
</evidence>
<dbReference type="EMBL" id="LFJN01000030">
    <property type="protein sequence ID" value="KPI36545.1"/>
    <property type="molecule type" value="Genomic_DNA"/>
</dbReference>
<dbReference type="PRINTS" id="PR00463">
    <property type="entry name" value="EP450I"/>
</dbReference>
<evidence type="ECO:0000256" key="10">
    <source>
        <dbReference type="ARBA" id="ARBA00023033"/>
    </source>
</evidence>
<evidence type="ECO:0000256" key="6">
    <source>
        <dbReference type="ARBA" id="ARBA00022723"/>
    </source>
</evidence>